<organism evidence="2 3">
    <name type="scientific">Halolamina pelagica</name>
    <dbReference type="NCBI Taxonomy" id="699431"/>
    <lineage>
        <taxon>Archaea</taxon>
        <taxon>Methanobacteriati</taxon>
        <taxon>Methanobacteriota</taxon>
        <taxon>Stenosarchaea group</taxon>
        <taxon>Halobacteria</taxon>
        <taxon>Halobacteriales</taxon>
        <taxon>Haloferacaceae</taxon>
    </lineage>
</organism>
<protein>
    <recommendedName>
        <fullName evidence="4">ABC-2 family transporter protein</fullName>
    </recommendedName>
</protein>
<evidence type="ECO:0000256" key="1">
    <source>
        <dbReference type="SAM" id="Phobius"/>
    </source>
</evidence>
<name>A0A0P7GRF2_9EURY</name>
<sequence length="86" mass="9411">MFVAALGYLGLADGRLPTWALFLYGAEPGMLYRRLVDGFFAGVEQGPYLGPEAPWFLGEWVAAALLVVWALGPATLGYLRFRSTDL</sequence>
<evidence type="ECO:0000313" key="2">
    <source>
        <dbReference type="EMBL" id="KPN31335.1"/>
    </source>
</evidence>
<keyword evidence="1" id="KW-0472">Membrane</keyword>
<evidence type="ECO:0000313" key="3">
    <source>
        <dbReference type="Proteomes" id="UP000050535"/>
    </source>
</evidence>
<proteinExistence type="predicted"/>
<feature type="transmembrane region" description="Helical" evidence="1">
    <location>
        <begin position="60"/>
        <end position="79"/>
    </location>
</feature>
<accession>A0A0P7GRF2</accession>
<reference evidence="3" key="1">
    <citation type="submission" date="2013-11" db="EMBL/GenBank/DDBJ databases">
        <authorList>
            <person name="Hoang H.T."/>
            <person name="Killian M.L."/>
            <person name="Madson D.M."/>
            <person name="Arruda P.H.E."/>
            <person name="Sun D."/>
            <person name="Schwartz K.J."/>
            <person name="Yoon K."/>
        </authorList>
    </citation>
    <scope>NUCLEOTIDE SEQUENCE [LARGE SCALE GENOMIC DNA]</scope>
    <source>
        <strain evidence="3">CDK2</strain>
    </source>
</reference>
<dbReference type="AlphaFoldDB" id="A0A0P7GRF2"/>
<dbReference type="STRING" id="699431.SY89_02078"/>
<evidence type="ECO:0008006" key="4">
    <source>
        <dbReference type="Google" id="ProtNLM"/>
    </source>
</evidence>
<keyword evidence="1" id="KW-1133">Transmembrane helix</keyword>
<gene>
    <name evidence="2" type="ORF">SY89_02078</name>
</gene>
<dbReference type="Proteomes" id="UP000050535">
    <property type="component" value="Unassembled WGS sequence"/>
</dbReference>
<keyword evidence="3" id="KW-1185">Reference proteome</keyword>
<comment type="caution">
    <text evidence="2">The sequence shown here is derived from an EMBL/GenBank/DDBJ whole genome shotgun (WGS) entry which is preliminary data.</text>
</comment>
<keyword evidence="1" id="KW-0812">Transmembrane</keyword>
<dbReference type="EMBL" id="LGUC01000001">
    <property type="protein sequence ID" value="KPN31335.1"/>
    <property type="molecule type" value="Genomic_DNA"/>
</dbReference>